<dbReference type="AlphaFoldDB" id="A0A5D3YAY0"/>
<accession>A0A5D3YAY0</accession>
<feature type="domain" description="ORF6C" evidence="1">
    <location>
        <begin position="29"/>
        <end position="115"/>
    </location>
</feature>
<dbReference type="Proteomes" id="UP000324176">
    <property type="component" value="Unassembled WGS sequence"/>
</dbReference>
<organism evidence="2 3">
    <name type="scientific">Nitrosomonas communis</name>
    <dbReference type="NCBI Taxonomy" id="44574"/>
    <lineage>
        <taxon>Bacteria</taxon>
        <taxon>Pseudomonadati</taxon>
        <taxon>Pseudomonadota</taxon>
        <taxon>Betaproteobacteria</taxon>
        <taxon>Nitrosomonadales</taxon>
        <taxon>Nitrosomonadaceae</taxon>
        <taxon>Nitrosomonas</taxon>
    </lineage>
</organism>
<reference evidence="2 3" key="1">
    <citation type="submission" date="2019-07" db="EMBL/GenBank/DDBJ databases">
        <title>Active sludge and wastewater microbial communities from Klosterneuburg, Austria.</title>
        <authorList>
            <person name="Wagner M."/>
        </authorList>
    </citation>
    <scope>NUCLEOTIDE SEQUENCE [LARGE SCALE GENOMIC DNA]</scope>
    <source>
        <strain evidence="2 3">Nm2</strain>
    </source>
</reference>
<dbReference type="Pfam" id="PF10552">
    <property type="entry name" value="ORF6C"/>
    <property type="match status" value="1"/>
</dbReference>
<evidence type="ECO:0000313" key="3">
    <source>
        <dbReference type="Proteomes" id="UP000324176"/>
    </source>
</evidence>
<dbReference type="EMBL" id="VNHT01000032">
    <property type="protein sequence ID" value="TYP86343.1"/>
    <property type="molecule type" value="Genomic_DNA"/>
</dbReference>
<name>A0A5D3YAY0_9PROT</name>
<gene>
    <name evidence="2" type="ORF">BCL69_103221</name>
</gene>
<protein>
    <submittedName>
        <fullName evidence="2">ORF6C domain-containing protein</fullName>
    </submittedName>
</protein>
<evidence type="ECO:0000313" key="2">
    <source>
        <dbReference type="EMBL" id="TYP86343.1"/>
    </source>
</evidence>
<proteinExistence type="predicted"/>
<dbReference type="InterPro" id="IPR018878">
    <property type="entry name" value="ORF6C_dom"/>
</dbReference>
<sequence>MRIFSLRWAHLIAMFAKTEIAKEFRKWALDSDILERETAISLSPASEETLTPLEVQILHEVIDHKAAGCGSWKAKAYPEIYTRLQNKFRVNSYKLLPRNKLTDAILYVTDMELRSAPKLLPERVPVRKVGDLGFFNKSGRESSYRHSPESFSIWWDYPQHL</sequence>
<comment type="caution">
    <text evidence="2">The sequence shown here is derived from an EMBL/GenBank/DDBJ whole genome shotgun (WGS) entry which is preliminary data.</text>
</comment>
<evidence type="ECO:0000259" key="1">
    <source>
        <dbReference type="Pfam" id="PF10552"/>
    </source>
</evidence>